<proteinExistence type="predicted"/>
<name>A0ABX0YAE6_9ACTN</name>
<dbReference type="EMBL" id="JAATVY010000113">
    <property type="protein sequence ID" value="NJC74375.1"/>
    <property type="molecule type" value="Genomic_DNA"/>
</dbReference>
<sequence length="62" mass="6011">MATAVTSAVVADALAVAPRLRPDAVKNLLTGTTYAASGLTRAAGAGAGGLDAARVLSSARGW</sequence>
<accession>A0ABX0YAE6</accession>
<dbReference type="SUPFAM" id="SSF52743">
    <property type="entry name" value="Subtilisin-like"/>
    <property type="match status" value="1"/>
</dbReference>
<feature type="non-terminal residue" evidence="1">
    <location>
        <position position="62"/>
    </location>
</feature>
<protein>
    <submittedName>
        <fullName evidence="1">Peptidase S8 and S53 subtilisin kexin sedolisin</fullName>
    </submittedName>
</protein>
<dbReference type="Proteomes" id="UP000722989">
    <property type="component" value="Unassembled WGS sequence"/>
</dbReference>
<dbReference type="InterPro" id="IPR036852">
    <property type="entry name" value="Peptidase_S8/S53_dom_sf"/>
</dbReference>
<reference evidence="1 2" key="1">
    <citation type="submission" date="2020-03" db="EMBL/GenBank/DDBJ databases">
        <title>WGS of the type strain of Planosporangium spp.</title>
        <authorList>
            <person name="Thawai C."/>
        </authorList>
    </citation>
    <scope>NUCLEOTIDE SEQUENCE [LARGE SCALE GENOMIC DNA]</scope>
    <source>
        <strain evidence="1 2">TBRC 5610</strain>
    </source>
</reference>
<keyword evidence="2" id="KW-1185">Reference proteome</keyword>
<evidence type="ECO:0000313" key="2">
    <source>
        <dbReference type="Proteomes" id="UP000722989"/>
    </source>
</evidence>
<comment type="caution">
    <text evidence="1">The sequence shown here is derived from an EMBL/GenBank/DDBJ whole genome shotgun (WGS) entry which is preliminary data.</text>
</comment>
<evidence type="ECO:0000313" key="1">
    <source>
        <dbReference type="EMBL" id="NJC74375.1"/>
    </source>
</evidence>
<gene>
    <name evidence="1" type="ORF">HC031_32375</name>
</gene>
<organism evidence="1 2">
    <name type="scientific">Planosporangium thailandense</name>
    <dbReference type="NCBI Taxonomy" id="765197"/>
    <lineage>
        <taxon>Bacteria</taxon>
        <taxon>Bacillati</taxon>
        <taxon>Actinomycetota</taxon>
        <taxon>Actinomycetes</taxon>
        <taxon>Micromonosporales</taxon>
        <taxon>Micromonosporaceae</taxon>
        <taxon>Planosporangium</taxon>
    </lineage>
</organism>